<dbReference type="AlphaFoldDB" id="A0A7H2BLS4"/>
<dbReference type="KEGG" id="rama:IDM48_04250"/>
<name>A0A7H2BLS4_9MICC</name>
<sequence>MHELKVHKWGIQKLKDIAGLTSDEELAKKLGISLSALKRIKYGGNASPHFIAGVIVNFGQMPEIYYTEEVSQLQAA</sequence>
<evidence type="ECO:0008006" key="3">
    <source>
        <dbReference type="Google" id="ProtNLM"/>
    </source>
</evidence>
<keyword evidence="2" id="KW-1185">Reference proteome</keyword>
<dbReference type="InterPro" id="IPR010982">
    <property type="entry name" value="Lambda_DNA-bd_dom_sf"/>
</dbReference>
<gene>
    <name evidence="1" type="ORF">IDM48_04250</name>
</gene>
<reference evidence="1 2" key="1">
    <citation type="submission" date="2020-09" db="EMBL/GenBank/DDBJ databases">
        <title>Investigation of environmental microbe.</title>
        <authorList>
            <person name="Ou Y."/>
            <person name="Kang Q."/>
        </authorList>
    </citation>
    <scope>NUCLEOTIDE SEQUENCE [LARGE SCALE GENOMIC DNA]</scope>
    <source>
        <strain evidence="1 2">KJZ-9</strain>
    </source>
</reference>
<protein>
    <recommendedName>
        <fullName evidence="3">Helix-turn-helix transcriptional regulator</fullName>
    </recommendedName>
</protein>
<organism evidence="1 2">
    <name type="scientific">Rothia amarae</name>
    <dbReference type="NCBI Taxonomy" id="169480"/>
    <lineage>
        <taxon>Bacteria</taxon>
        <taxon>Bacillati</taxon>
        <taxon>Actinomycetota</taxon>
        <taxon>Actinomycetes</taxon>
        <taxon>Micrococcales</taxon>
        <taxon>Micrococcaceae</taxon>
        <taxon>Rothia</taxon>
    </lineage>
</organism>
<dbReference type="Proteomes" id="UP000516421">
    <property type="component" value="Chromosome"/>
</dbReference>
<evidence type="ECO:0000313" key="2">
    <source>
        <dbReference type="Proteomes" id="UP000516421"/>
    </source>
</evidence>
<dbReference type="EMBL" id="CP061538">
    <property type="protein sequence ID" value="QNV40620.1"/>
    <property type="molecule type" value="Genomic_DNA"/>
</dbReference>
<accession>A0A7H2BLS4</accession>
<evidence type="ECO:0000313" key="1">
    <source>
        <dbReference type="EMBL" id="QNV40620.1"/>
    </source>
</evidence>
<dbReference type="GO" id="GO:0003677">
    <property type="term" value="F:DNA binding"/>
    <property type="evidence" value="ECO:0007669"/>
    <property type="project" value="InterPro"/>
</dbReference>
<dbReference type="RefSeq" id="WP_145173095.1">
    <property type="nucleotide sequence ID" value="NZ_CP061538.1"/>
</dbReference>
<proteinExistence type="predicted"/>
<dbReference type="Gene3D" id="1.10.260.40">
    <property type="entry name" value="lambda repressor-like DNA-binding domains"/>
    <property type="match status" value="1"/>
</dbReference>